<dbReference type="STRING" id="722472.SAMN05444321_5962"/>
<feature type="transmembrane region" description="Helical" evidence="6">
    <location>
        <begin position="457"/>
        <end position="477"/>
    </location>
</feature>
<feature type="transmembrane region" description="Helical" evidence="6">
    <location>
        <begin position="301"/>
        <end position="323"/>
    </location>
</feature>
<dbReference type="RefSeq" id="WP_057861902.1">
    <property type="nucleotide sequence ID" value="NZ_LLYB01000116.1"/>
</dbReference>
<reference evidence="7 8" key="1">
    <citation type="submission" date="2014-03" db="EMBL/GenBank/DDBJ databases">
        <title>Bradyrhizobium valentinum sp. nov., isolated from effective nodules of Lupinus mariae-josephae, a lupine endemic of basic-lime soils in Eastern Spain.</title>
        <authorList>
            <person name="Duran D."/>
            <person name="Rey L."/>
            <person name="Navarro A."/>
            <person name="Busquets A."/>
            <person name="Imperial J."/>
            <person name="Ruiz-Argueso T."/>
        </authorList>
    </citation>
    <scope>NUCLEOTIDE SEQUENCE [LARGE SCALE GENOMIC DNA]</scope>
    <source>
        <strain evidence="7 8">CCBAU 23086</strain>
    </source>
</reference>
<accession>A0A0R3MCT9</accession>
<comment type="caution">
    <text evidence="7">The sequence shown here is derived from an EMBL/GenBank/DDBJ whole genome shotgun (WGS) entry which is preliminary data.</text>
</comment>
<evidence type="ECO:0000256" key="2">
    <source>
        <dbReference type="ARBA" id="ARBA00007349"/>
    </source>
</evidence>
<feature type="transmembrane region" description="Helical" evidence="6">
    <location>
        <begin position="271"/>
        <end position="289"/>
    </location>
</feature>
<evidence type="ECO:0000256" key="5">
    <source>
        <dbReference type="ARBA" id="ARBA00023136"/>
    </source>
</evidence>
<name>A0A0R3MCT9_9BRAD</name>
<dbReference type="InterPro" id="IPR001898">
    <property type="entry name" value="SLC13A/DASS"/>
</dbReference>
<evidence type="ECO:0000256" key="3">
    <source>
        <dbReference type="ARBA" id="ARBA00022692"/>
    </source>
</evidence>
<protein>
    <submittedName>
        <fullName evidence="7">Citrate:succinate antiporter</fullName>
    </submittedName>
</protein>
<evidence type="ECO:0000256" key="4">
    <source>
        <dbReference type="ARBA" id="ARBA00022989"/>
    </source>
</evidence>
<dbReference type="PIRSF" id="PIRSF002457">
    <property type="entry name" value="DASS"/>
    <property type="match status" value="1"/>
</dbReference>
<dbReference type="OrthoDB" id="3170849at2"/>
<dbReference type="AlphaFoldDB" id="A0A0R3MCT9"/>
<feature type="transmembrane region" description="Helical" evidence="6">
    <location>
        <begin position="34"/>
        <end position="64"/>
    </location>
</feature>
<dbReference type="GO" id="GO:0022857">
    <property type="term" value="F:transmembrane transporter activity"/>
    <property type="evidence" value="ECO:0007669"/>
    <property type="project" value="InterPro"/>
</dbReference>
<dbReference type="NCBIfam" id="TIGR00785">
    <property type="entry name" value="dass"/>
    <property type="match status" value="1"/>
</dbReference>
<gene>
    <name evidence="7" type="ORF">CQ14_39685</name>
</gene>
<dbReference type="EMBL" id="LLYB01000116">
    <property type="protein sequence ID" value="KRR17713.1"/>
    <property type="molecule type" value="Genomic_DNA"/>
</dbReference>
<dbReference type="GO" id="GO:0016020">
    <property type="term" value="C:membrane"/>
    <property type="evidence" value="ECO:0007669"/>
    <property type="project" value="UniProtKB-SubCell"/>
</dbReference>
<dbReference type="PANTHER" id="PTHR42826">
    <property type="entry name" value="DICARBOXYLATE TRANSPORTER 2.1, CHLOROPLASTIC"/>
    <property type="match status" value="1"/>
</dbReference>
<sequence>MKITWKTVAPLLIWLALYLMPVPAGLNANQWHYFALFAAVITALILESMPVGAIGLVGLTVAGLSGYVEHDPNKALRWMLGGFSESTVWLIVGAFVFSIGYRKSGLGRRLALLLVHHLGRRTIGLGYAVAFSDLVLAPATPSNTARSGGTIYPIVSNIPRIYGSEPGPTAGRIGTYVMWTAFATTAVTSSLFLTALAPNAAALAIAKRITGVEVEWSQWFIGFAPLGILLLILVPLLSYVVCRPEVKESPEIVEWSASELKTMGSLSRNEWIMAALVLLAMFLWICGSNPTISLPLLGSNFINPTMVVFVVISLMLLTGVIEFEDIVREKSAWEVFFYFTSLLTLSSGLNEIGFIKWVAEGYAKELAGLGPTLGLILLVSFFFWVHYFFSSITSHAAAVLPVVLAVGSSIPGLPIPTLTLLCVYSLGLMGVISPYATGPAPMYYGSGYIGKGAFWKLGLIFGVIYFAGLLLIVLPWLKVV</sequence>
<evidence type="ECO:0000313" key="7">
    <source>
        <dbReference type="EMBL" id="KRR17713.1"/>
    </source>
</evidence>
<feature type="transmembrane region" description="Helical" evidence="6">
    <location>
        <begin position="176"/>
        <end position="198"/>
    </location>
</feature>
<feature type="transmembrane region" description="Helical" evidence="6">
    <location>
        <begin position="219"/>
        <end position="241"/>
    </location>
</feature>
<keyword evidence="4 6" id="KW-1133">Transmembrane helix</keyword>
<keyword evidence="5 6" id="KW-0472">Membrane</keyword>
<keyword evidence="3 6" id="KW-0812">Transmembrane</keyword>
<feature type="transmembrane region" description="Helical" evidence="6">
    <location>
        <begin position="392"/>
        <end position="410"/>
    </location>
</feature>
<comment type="subcellular location">
    <subcellularLocation>
        <location evidence="1">Membrane</location>
        <topology evidence="1">Multi-pass membrane protein</topology>
    </subcellularLocation>
</comment>
<comment type="similarity">
    <text evidence="2">Belongs to the SLC13A/DASS transporter (TC 2.A.47) family. DIT1 subfamily.</text>
</comment>
<evidence type="ECO:0000256" key="1">
    <source>
        <dbReference type="ARBA" id="ARBA00004141"/>
    </source>
</evidence>
<organism evidence="7 8">
    <name type="scientific">Bradyrhizobium lablabi</name>
    <dbReference type="NCBI Taxonomy" id="722472"/>
    <lineage>
        <taxon>Bacteria</taxon>
        <taxon>Pseudomonadati</taxon>
        <taxon>Pseudomonadota</taxon>
        <taxon>Alphaproteobacteria</taxon>
        <taxon>Hyphomicrobiales</taxon>
        <taxon>Nitrobacteraceae</taxon>
        <taxon>Bradyrhizobium</taxon>
    </lineage>
</organism>
<dbReference type="Proteomes" id="UP000051660">
    <property type="component" value="Unassembled WGS sequence"/>
</dbReference>
<feature type="transmembrane region" description="Helical" evidence="6">
    <location>
        <begin position="335"/>
        <end position="354"/>
    </location>
</feature>
<proteinExistence type="inferred from homology"/>
<evidence type="ECO:0000256" key="6">
    <source>
        <dbReference type="SAM" id="Phobius"/>
    </source>
</evidence>
<feature type="transmembrane region" description="Helical" evidence="6">
    <location>
        <begin position="76"/>
        <end position="101"/>
    </location>
</feature>
<evidence type="ECO:0000313" key="8">
    <source>
        <dbReference type="Proteomes" id="UP000051660"/>
    </source>
</evidence>
<dbReference type="InterPro" id="IPR030676">
    <property type="entry name" value="CitT-rel"/>
</dbReference>
<dbReference type="Pfam" id="PF00939">
    <property type="entry name" value="Na_sulph_symp"/>
    <property type="match status" value="1"/>
</dbReference>
<feature type="transmembrane region" description="Helical" evidence="6">
    <location>
        <begin position="366"/>
        <end position="386"/>
    </location>
</feature>